<organism evidence="2 3">
    <name type="scientific">Trichonephila inaurata madagascariensis</name>
    <dbReference type="NCBI Taxonomy" id="2747483"/>
    <lineage>
        <taxon>Eukaryota</taxon>
        <taxon>Metazoa</taxon>
        <taxon>Ecdysozoa</taxon>
        <taxon>Arthropoda</taxon>
        <taxon>Chelicerata</taxon>
        <taxon>Arachnida</taxon>
        <taxon>Araneae</taxon>
        <taxon>Araneomorphae</taxon>
        <taxon>Entelegynae</taxon>
        <taxon>Araneoidea</taxon>
        <taxon>Nephilidae</taxon>
        <taxon>Trichonephila</taxon>
        <taxon>Trichonephila inaurata</taxon>
    </lineage>
</organism>
<dbReference type="InterPro" id="IPR013783">
    <property type="entry name" value="Ig-like_fold"/>
</dbReference>
<dbReference type="InterPro" id="IPR003961">
    <property type="entry name" value="FN3_dom"/>
</dbReference>
<keyword evidence="3" id="KW-1185">Reference proteome</keyword>
<dbReference type="Proteomes" id="UP000886998">
    <property type="component" value="Unassembled WGS sequence"/>
</dbReference>
<proteinExistence type="predicted"/>
<evidence type="ECO:0000313" key="3">
    <source>
        <dbReference type="Proteomes" id="UP000886998"/>
    </source>
</evidence>
<dbReference type="PROSITE" id="PS50853">
    <property type="entry name" value="FN3"/>
    <property type="match status" value="1"/>
</dbReference>
<dbReference type="AlphaFoldDB" id="A0A8X6Y1V6"/>
<comment type="caution">
    <text evidence="2">The sequence shown here is derived from an EMBL/GenBank/DDBJ whole genome shotgun (WGS) entry which is preliminary data.</text>
</comment>
<sequence>MMASTNETLLFGWRRPTHDNGAEISHYVVQLSQQQKLVSNETLPVLPSERQNYIFIFVGLEPGECYAFQVAEKHS</sequence>
<dbReference type="OrthoDB" id="10385158at2759"/>
<reference evidence="2" key="1">
    <citation type="submission" date="2020-08" db="EMBL/GenBank/DDBJ databases">
        <title>Multicomponent nature underlies the extraordinary mechanical properties of spider dragline silk.</title>
        <authorList>
            <person name="Kono N."/>
            <person name="Nakamura H."/>
            <person name="Mori M."/>
            <person name="Yoshida Y."/>
            <person name="Ohtoshi R."/>
            <person name="Malay A.D."/>
            <person name="Moran D.A.P."/>
            <person name="Tomita M."/>
            <person name="Numata K."/>
            <person name="Arakawa K."/>
        </authorList>
    </citation>
    <scope>NUCLEOTIDE SEQUENCE</scope>
</reference>
<feature type="domain" description="Fibronectin type-III" evidence="1">
    <location>
        <begin position="1"/>
        <end position="75"/>
    </location>
</feature>
<protein>
    <submittedName>
        <fullName evidence="2">Tyrosine-protein phosphatase 69D</fullName>
    </submittedName>
</protein>
<accession>A0A8X6Y1V6</accession>
<evidence type="ECO:0000259" key="1">
    <source>
        <dbReference type="PROSITE" id="PS50853"/>
    </source>
</evidence>
<dbReference type="SUPFAM" id="SSF49265">
    <property type="entry name" value="Fibronectin type III"/>
    <property type="match status" value="1"/>
</dbReference>
<dbReference type="Gene3D" id="2.60.40.10">
    <property type="entry name" value="Immunoglobulins"/>
    <property type="match status" value="1"/>
</dbReference>
<dbReference type="InterPro" id="IPR036116">
    <property type="entry name" value="FN3_sf"/>
</dbReference>
<evidence type="ECO:0000313" key="2">
    <source>
        <dbReference type="EMBL" id="GFY62683.1"/>
    </source>
</evidence>
<gene>
    <name evidence="2" type="primary">Ptp69D_2</name>
    <name evidence="2" type="ORF">TNIN_346421</name>
</gene>
<dbReference type="CDD" id="cd00063">
    <property type="entry name" value="FN3"/>
    <property type="match status" value="1"/>
</dbReference>
<dbReference type="Pfam" id="PF00041">
    <property type="entry name" value="fn3"/>
    <property type="match status" value="1"/>
</dbReference>
<dbReference type="EMBL" id="BMAV01014354">
    <property type="protein sequence ID" value="GFY62683.1"/>
    <property type="molecule type" value="Genomic_DNA"/>
</dbReference>
<name>A0A8X6Y1V6_9ARAC</name>